<evidence type="ECO:0000256" key="1">
    <source>
        <dbReference type="SAM" id="SignalP"/>
    </source>
</evidence>
<dbReference type="SUPFAM" id="SSF47090">
    <property type="entry name" value="PGBD-like"/>
    <property type="match status" value="1"/>
</dbReference>
<keyword evidence="1" id="KW-0732">Signal</keyword>
<protein>
    <recommendedName>
        <fullName evidence="2">Peptidoglycan binding-like domain-containing protein</fullName>
    </recommendedName>
</protein>
<gene>
    <name evidence="3" type="ORF">AFE02nite_05790</name>
</gene>
<evidence type="ECO:0000313" key="3">
    <source>
        <dbReference type="EMBL" id="GEN78845.1"/>
    </source>
</evidence>
<dbReference type="InterPro" id="IPR036365">
    <property type="entry name" value="PGBD-like_sf"/>
</dbReference>
<evidence type="ECO:0000259" key="2">
    <source>
        <dbReference type="Pfam" id="PF01471"/>
    </source>
</evidence>
<reference evidence="3 4" key="1">
    <citation type="submission" date="2019-07" db="EMBL/GenBank/DDBJ databases">
        <title>Whole genome shotgun sequence of Actinotalea fermentans NBRC 105374.</title>
        <authorList>
            <person name="Hosoyama A."/>
            <person name="Uohara A."/>
            <person name="Ohji S."/>
            <person name="Ichikawa N."/>
        </authorList>
    </citation>
    <scope>NUCLEOTIDE SEQUENCE [LARGE SCALE GENOMIC DNA]</scope>
    <source>
        <strain evidence="3 4">NBRC 105374</strain>
    </source>
</reference>
<dbReference type="InterPro" id="IPR002477">
    <property type="entry name" value="Peptidoglycan-bd-like"/>
</dbReference>
<name>A0A511YUH3_9CELL</name>
<keyword evidence="4" id="KW-1185">Reference proteome</keyword>
<comment type="caution">
    <text evidence="3">The sequence shown here is derived from an EMBL/GenBank/DDBJ whole genome shotgun (WGS) entry which is preliminary data.</text>
</comment>
<proteinExistence type="predicted"/>
<dbReference type="Pfam" id="PF01471">
    <property type="entry name" value="PG_binding_1"/>
    <property type="match status" value="1"/>
</dbReference>
<sequence>MARHVVRALAALVLTSASLLGGGIAVAAPTTAPPPDGPLGTPLRPLSRAGQAEVSFISDGCTRTVLRYGSRGQCVTQLQMTLYVLYSEPLKFDGSYGPATTAAVYRVQARYGLTYDGICGPQTWAKLVWAHNQARNGLPY</sequence>
<feature type="chain" id="PRO_5021962569" description="Peptidoglycan binding-like domain-containing protein" evidence="1">
    <location>
        <begin position="28"/>
        <end position="140"/>
    </location>
</feature>
<feature type="domain" description="Peptidoglycan binding-like" evidence="2">
    <location>
        <begin position="72"/>
        <end position="127"/>
    </location>
</feature>
<dbReference type="Gene3D" id="1.10.101.10">
    <property type="entry name" value="PGBD-like superfamily/PGBD"/>
    <property type="match status" value="1"/>
</dbReference>
<organism evidence="3 4">
    <name type="scientific">Actinotalea fermentans</name>
    <dbReference type="NCBI Taxonomy" id="43671"/>
    <lineage>
        <taxon>Bacteria</taxon>
        <taxon>Bacillati</taxon>
        <taxon>Actinomycetota</taxon>
        <taxon>Actinomycetes</taxon>
        <taxon>Micrococcales</taxon>
        <taxon>Cellulomonadaceae</taxon>
        <taxon>Actinotalea</taxon>
    </lineage>
</organism>
<dbReference type="Proteomes" id="UP000321484">
    <property type="component" value="Unassembled WGS sequence"/>
</dbReference>
<dbReference type="EMBL" id="BJYK01000001">
    <property type="protein sequence ID" value="GEN78845.1"/>
    <property type="molecule type" value="Genomic_DNA"/>
</dbReference>
<dbReference type="RefSeq" id="WP_146819046.1">
    <property type="nucleotide sequence ID" value="NZ_BJYK01000001.1"/>
</dbReference>
<dbReference type="OrthoDB" id="8210007at2"/>
<feature type="signal peptide" evidence="1">
    <location>
        <begin position="1"/>
        <end position="27"/>
    </location>
</feature>
<dbReference type="AlphaFoldDB" id="A0A511YUH3"/>
<evidence type="ECO:0000313" key="4">
    <source>
        <dbReference type="Proteomes" id="UP000321484"/>
    </source>
</evidence>
<accession>A0A511YUH3</accession>
<dbReference type="InterPro" id="IPR036366">
    <property type="entry name" value="PGBDSf"/>
</dbReference>